<proteinExistence type="predicted"/>
<dbReference type="EMBL" id="CQPD01000001">
    <property type="protein sequence ID" value="CNT57668.1"/>
    <property type="molecule type" value="Genomic_DNA"/>
</dbReference>
<organism evidence="1 4">
    <name type="scientific">Salmonella enterica subsp. enterica serovar Bovismorbificans</name>
    <dbReference type="NCBI Taxonomy" id="58097"/>
    <lineage>
        <taxon>Bacteria</taxon>
        <taxon>Pseudomonadati</taxon>
        <taxon>Pseudomonadota</taxon>
        <taxon>Gammaproteobacteria</taxon>
        <taxon>Enterobacterales</taxon>
        <taxon>Enterobacteriaceae</taxon>
        <taxon>Salmonella</taxon>
    </lineage>
</organism>
<evidence type="ECO:0000313" key="2">
    <source>
        <dbReference type="EMBL" id="CNT63378.1"/>
    </source>
</evidence>
<sequence length="78" mass="8524">MASFRVRPSAVSDAAKSDEVNTRVSAHVTSASLPLIINLSQIMRCFCFSRRSINVGRPPEDGIMASICNEKIDAEQKV</sequence>
<dbReference type="EMBL" id="CQPA01000002">
    <property type="protein sequence ID" value="CNT63378.1"/>
    <property type="molecule type" value="Genomic_DNA"/>
</dbReference>
<evidence type="ECO:0000313" key="4">
    <source>
        <dbReference type="Proteomes" id="UP000042394"/>
    </source>
</evidence>
<dbReference type="AlphaFoldDB" id="A0A655BLE0"/>
<reference evidence="3 4" key="1">
    <citation type="submission" date="2015-03" db="EMBL/GenBank/DDBJ databases">
        <authorList>
            <consortium name="Pathogen Informatics"/>
        </authorList>
    </citation>
    <scope>NUCLEOTIDE SEQUENCE [LARGE SCALE GENOMIC DNA]</scope>
    <source>
        <strain evidence="2 3">A1104</strain>
        <strain evidence="1 4">D4891</strain>
    </source>
</reference>
<evidence type="ECO:0000313" key="3">
    <source>
        <dbReference type="Proteomes" id="UP000041314"/>
    </source>
</evidence>
<name>A0A655BLE0_SALET</name>
<dbReference type="Proteomes" id="UP000042394">
    <property type="component" value="Unassembled WGS sequence"/>
</dbReference>
<accession>A0A655BLE0</accession>
<dbReference type="Proteomes" id="UP000041314">
    <property type="component" value="Unassembled WGS sequence"/>
</dbReference>
<protein>
    <submittedName>
        <fullName evidence="1">Uncharacterized protein</fullName>
    </submittedName>
</protein>
<gene>
    <name evidence="2" type="ORF">ERS008198_00472</name>
    <name evidence="1" type="ORF">ERS008207_00140</name>
</gene>
<evidence type="ECO:0000313" key="1">
    <source>
        <dbReference type="EMBL" id="CNT57668.1"/>
    </source>
</evidence>